<dbReference type="CDD" id="cd00037">
    <property type="entry name" value="CLECT"/>
    <property type="match status" value="1"/>
</dbReference>
<dbReference type="InterPro" id="IPR001304">
    <property type="entry name" value="C-type_lectin-like"/>
</dbReference>
<keyword evidence="1" id="KW-0732">Signal</keyword>
<dbReference type="PANTHER" id="PTHR22803">
    <property type="entry name" value="MANNOSE, PHOSPHOLIPASE, LECTIN RECEPTOR RELATED"/>
    <property type="match status" value="1"/>
</dbReference>
<name>A0A811UNW4_CERCA</name>
<feature type="domain" description="C-type lectin" evidence="2">
    <location>
        <begin position="62"/>
        <end position="181"/>
    </location>
</feature>
<evidence type="ECO:0000313" key="4">
    <source>
        <dbReference type="Proteomes" id="UP000606786"/>
    </source>
</evidence>
<evidence type="ECO:0000256" key="1">
    <source>
        <dbReference type="SAM" id="SignalP"/>
    </source>
</evidence>
<feature type="signal peptide" evidence="1">
    <location>
        <begin position="1"/>
        <end position="19"/>
    </location>
</feature>
<dbReference type="SUPFAM" id="SSF56436">
    <property type="entry name" value="C-type lectin-like"/>
    <property type="match status" value="1"/>
</dbReference>
<dbReference type="PROSITE" id="PS50041">
    <property type="entry name" value="C_TYPE_LECTIN_2"/>
    <property type="match status" value="1"/>
</dbReference>
<dbReference type="InterPro" id="IPR016187">
    <property type="entry name" value="CTDL_fold"/>
</dbReference>
<proteinExistence type="predicted"/>
<sequence>MSPKESLIVLALLSTSVQGAVNSSNIIMGDIIKPQAIFNVTVLNIYINGTTEQQQQQQSVEWPVKEYFLVKHTKLDWYGAAYYCKHADARLVQIESNEEKRKLKEFLKQNKAATKSYWTAGNTIEDSYFWRWGIGGVQITFTDWAKSEPQIKGDEACLLLKEQSLQWSAVNCTTTNYAICERITDRQRTIIGRILTQLRGLEANQINVY</sequence>
<dbReference type="SMART" id="SM00034">
    <property type="entry name" value="CLECT"/>
    <property type="match status" value="1"/>
</dbReference>
<dbReference type="InterPro" id="IPR016186">
    <property type="entry name" value="C-type_lectin-like/link_sf"/>
</dbReference>
<accession>A0A811UNW4</accession>
<evidence type="ECO:0000313" key="3">
    <source>
        <dbReference type="EMBL" id="CAD7000421.1"/>
    </source>
</evidence>
<reference evidence="3" key="1">
    <citation type="submission" date="2020-11" db="EMBL/GenBank/DDBJ databases">
        <authorList>
            <person name="Whitehead M."/>
        </authorList>
    </citation>
    <scope>NUCLEOTIDE SEQUENCE</scope>
    <source>
        <strain evidence="3">EGII</strain>
    </source>
</reference>
<comment type="caution">
    <text evidence="3">The sequence shown here is derived from an EMBL/GenBank/DDBJ whole genome shotgun (WGS) entry which is preliminary data.</text>
</comment>
<keyword evidence="4" id="KW-1185">Reference proteome</keyword>
<dbReference type="AlphaFoldDB" id="A0A811UNW4"/>
<dbReference type="Pfam" id="PF00059">
    <property type="entry name" value="Lectin_C"/>
    <property type="match status" value="1"/>
</dbReference>
<dbReference type="InterPro" id="IPR050111">
    <property type="entry name" value="C-type_lectin/snaclec_domain"/>
</dbReference>
<dbReference type="OrthoDB" id="6340082at2759"/>
<evidence type="ECO:0000259" key="2">
    <source>
        <dbReference type="PROSITE" id="PS50041"/>
    </source>
</evidence>
<dbReference type="Gene3D" id="3.10.100.10">
    <property type="entry name" value="Mannose-Binding Protein A, subunit A"/>
    <property type="match status" value="1"/>
</dbReference>
<dbReference type="Proteomes" id="UP000606786">
    <property type="component" value="Unassembled WGS sequence"/>
</dbReference>
<dbReference type="EMBL" id="CAJHJT010000012">
    <property type="protein sequence ID" value="CAD7000421.1"/>
    <property type="molecule type" value="Genomic_DNA"/>
</dbReference>
<organism evidence="3 4">
    <name type="scientific">Ceratitis capitata</name>
    <name type="common">Mediterranean fruit fly</name>
    <name type="synonym">Tephritis capitata</name>
    <dbReference type="NCBI Taxonomy" id="7213"/>
    <lineage>
        <taxon>Eukaryota</taxon>
        <taxon>Metazoa</taxon>
        <taxon>Ecdysozoa</taxon>
        <taxon>Arthropoda</taxon>
        <taxon>Hexapoda</taxon>
        <taxon>Insecta</taxon>
        <taxon>Pterygota</taxon>
        <taxon>Neoptera</taxon>
        <taxon>Endopterygota</taxon>
        <taxon>Diptera</taxon>
        <taxon>Brachycera</taxon>
        <taxon>Muscomorpha</taxon>
        <taxon>Tephritoidea</taxon>
        <taxon>Tephritidae</taxon>
        <taxon>Ceratitis</taxon>
        <taxon>Ceratitis</taxon>
    </lineage>
</organism>
<protein>
    <submittedName>
        <fullName evidence="3">(Mediterranean fruit fly) hypothetical protein</fullName>
    </submittedName>
</protein>
<gene>
    <name evidence="3" type="ORF">CCAP1982_LOCUS8897</name>
</gene>
<feature type="chain" id="PRO_5033047360" evidence="1">
    <location>
        <begin position="20"/>
        <end position="209"/>
    </location>
</feature>